<dbReference type="PANTHER" id="PTHR30619:SF1">
    <property type="entry name" value="RECOMBINATION PROTEIN 2"/>
    <property type="match status" value="1"/>
</dbReference>
<proteinExistence type="predicted"/>
<dbReference type="Gene3D" id="3.60.15.10">
    <property type="entry name" value="Ribonuclease Z/Hydroxyacylglutathione hydrolase-like"/>
    <property type="match status" value="1"/>
</dbReference>
<gene>
    <name evidence="1" type="ORF">SAMN05444420_103252</name>
</gene>
<dbReference type="RefSeq" id="WP_016420607.1">
    <property type="nucleotide sequence ID" value="NZ_FNND01000003.1"/>
</dbReference>
<evidence type="ECO:0000313" key="1">
    <source>
        <dbReference type="EMBL" id="SDW70418.1"/>
    </source>
</evidence>
<dbReference type="InterPro" id="IPR052159">
    <property type="entry name" value="Competence_DNA_uptake"/>
</dbReference>
<evidence type="ECO:0008006" key="3">
    <source>
        <dbReference type="Google" id="ProtNLM"/>
    </source>
</evidence>
<name>A0A1H2VQ71_9FLAO</name>
<protein>
    <recommendedName>
        <fullName evidence="3">Metallo-beta-lactamase superfamily protein</fullName>
    </recommendedName>
</protein>
<evidence type="ECO:0000313" key="2">
    <source>
        <dbReference type="Proteomes" id="UP000182771"/>
    </source>
</evidence>
<reference evidence="1 2" key="1">
    <citation type="submission" date="2016-10" db="EMBL/GenBank/DDBJ databases">
        <authorList>
            <person name="Varghese N."/>
            <person name="Submissions S."/>
        </authorList>
    </citation>
    <scope>NUCLEOTIDE SEQUENCE [LARGE SCALE GENOMIC DNA]</scope>
    <source>
        <strain evidence="1 2">DSM 11449</strain>
    </source>
</reference>
<organism evidence="1 2">
    <name type="scientific">Capnocytophaga granulosa</name>
    <dbReference type="NCBI Taxonomy" id="45242"/>
    <lineage>
        <taxon>Bacteria</taxon>
        <taxon>Pseudomonadati</taxon>
        <taxon>Bacteroidota</taxon>
        <taxon>Flavobacteriia</taxon>
        <taxon>Flavobacteriales</taxon>
        <taxon>Flavobacteriaceae</taxon>
        <taxon>Capnocytophaga</taxon>
    </lineage>
</organism>
<sequence length="369" mass="42914">MIQRIFHPVGQGAFYSERHENHNIVYDCGSMNVSKGKKVVSQSFSKDDIIDILFISHFDYDHVSLIEDLKTTVKEIRNVVIPLLHRNEKILLSNVFKALGEYSLASLVDNPNKFFGAETRIISVQVYKKKINSEKGETTNIKTINLTDIEQNRKIPSGTPITIENYSDWVFIPFNYKYKDRNKEFLDNLKDDEIEKLKSSEHIFDLEFRNKIKTVYKEINGNINENSMFLYSGPTEKNLTFQDLYWENHIFNNFPCYFFSSIFGISKKVGCLYTGDGKLNFVDEEKIYEKYWDLIGTIQIPHHGSLASFDNKILKDNKFICPFSVGKDNPYGHPSIKVISEILSHKSYPIYVTEDIDSIFIEIIEKNKE</sequence>
<dbReference type="GeneID" id="85016821"/>
<accession>A0A1H2VQ71</accession>
<dbReference type="SUPFAM" id="SSF56281">
    <property type="entry name" value="Metallo-hydrolase/oxidoreductase"/>
    <property type="match status" value="1"/>
</dbReference>
<keyword evidence="2" id="KW-1185">Reference proteome</keyword>
<dbReference type="Proteomes" id="UP000182771">
    <property type="component" value="Unassembled WGS sequence"/>
</dbReference>
<comment type="caution">
    <text evidence="1">The sequence shown here is derived from an EMBL/GenBank/DDBJ whole genome shotgun (WGS) entry which is preliminary data.</text>
</comment>
<dbReference type="InterPro" id="IPR036866">
    <property type="entry name" value="RibonucZ/Hydroxyglut_hydro"/>
</dbReference>
<dbReference type="AlphaFoldDB" id="A0A1H2VQ71"/>
<dbReference type="OrthoDB" id="9761531at2"/>
<dbReference type="PANTHER" id="PTHR30619">
    <property type="entry name" value="DNA INTERNALIZATION/COMPETENCE PROTEIN COMEC/REC2"/>
    <property type="match status" value="1"/>
</dbReference>
<dbReference type="EMBL" id="FNND01000003">
    <property type="protein sequence ID" value="SDW70418.1"/>
    <property type="molecule type" value="Genomic_DNA"/>
</dbReference>